<name>A0ABT5E9E7_9BACT</name>
<dbReference type="PANTHER" id="PTHR43289">
    <property type="entry name" value="MITOGEN-ACTIVATED PROTEIN KINASE KINASE KINASE 20-RELATED"/>
    <property type="match status" value="1"/>
</dbReference>
<gene>
    <name evidence="7" type="ORF">POL25_36680</name>
</gene>
<dbReference type="CDD" id="cd14014">
    <property type="entry name" value="STKc_PknB_like"/>
    <property type="match status" value="1"/>
</dbReference>
<evidence type="ECO:0000256" key="5">
    <source>
        <dbReference type="SAM" id="MobiDB-lite"/>
    </source>
</evidence>
<reference evidence="7 8" key="1">
    <citation type="submission" date="2022-11" db="EMBL/GenBank/DDBJ databases">
        <title>Minimal conservation of predation-associated metabolite biosynthetic gene clusters underscores biosynthetic potential of Myxococcota including descriptions for ten novel species: Archangium lansinium sp. nov., Myxococcus landrumus sp. nov., Nannocystis bai.</title>
        <authorList>
            <person name="Ahearne A."/>
            <person name="Stevens C."/>
            <person name="Dowd S."/>
        </authorList>
    </citation>
    <scope>NUCLEOTIDE SEQUENCE [LARGE SCALE GENOMIC DNA]</scope>
    <source>
        <strain evidence="7 8">BB15-2</strain>
    </source>
</reference>
<dbReference type="RefSeq" id="WP_272091012.1">
    <property type="nucleotide sequence ID" value="NZ_JAQNDL010000003.1"/>
</dbReference>
<organism evidence="7 8">
    <name type="scientific">Nannocystis bainbridge</name>
    <dbReference type="NCBI Taxonomy" id="2995303"/>
    <lineage>
        <taxon>Bacteria</taxon>
        <taxon>Pseudomonadati</taxon>
        <taxon>Myxococcota</taxon>
        <taxon>Polyangia</taxon>
        <taxon>Nannocystales</taxon>
        <taxon>Nannocystaceae</taxon>
        <taxon>Nannocystis</taxon>
    </lineage>
</organism>
<dbReference type="SUPFAM" id="SSF56112">
    <property type="entry name" value="Protein kinase-like (PK-like)"/>
    <property type="match status" value="1"/>
</dbReference>
<dbReference type="PANTHER" id="PTHR43289:SF6">
    <property type="entry name" value="SERINE_THREONINE-PROTEIN KINASE NEKL-3"/>
    <property type="match status" value="1"/>
</dbReference>
<dbReference type="GO" id="GO:0016301">
    <property type="term" value="F:kinase activity"/>
    <property type="evidence" value="ECO:0007669"/>
    <property type="project" value="UniProtKB-KW"/>
</dbReference>
<evidence type="ECO:0000313" key="8">
    <source>
        <dbReference type="Proteomes" id="UP001221686"/>
    </source>
</evidence>
<dbReference type="Pfam" id="PF00069">
    <property type="entry name" value="Pkinase"/>
    <property type="match status" value="1"/>
</dbReference>
<feature type="domain" description="Protein kinase" evidence="6">
    <location>
        <begin position="39"/>
        <end position="300"/>
    </location>
</feature>
<feature type="region of interest" description="Disordered" evidence="5">
    <location>
        <begin position="366"/>
        <end position="408"/>
    </location>
</feature>
<dbReference type="EMBL" id="JAQNDL010000003">
    <property type="protein sequence ID" value="MDC0722483.1"/>
    <property type="molecule type" value="Genomic_DNA"/>
</dbReference>
<evidence type="ECO:0000256" key="3">
    <source>
        <dbReference type="ARBA" id="ARBA00022777"/>
    </source>
</evidence>
<keyword evidence="1" id="KW-0808">Transferase</keyword>
<comment type="caution">
    <text evidence="7">The sequence shown here is derived from an EMBL/GenBank/DDBJ whole genome shotgun (WGS) entry which is preliminary data.</text>
</comment>
<evidence type="ECO:0000259" key="6">
    <source>
        <dbReference type="PROSITE" id="PS50011"/>
    </source>
</evidence>
<protein>
    <submittedName>
        <fullName evidence="7">Serine/threonine-protein kinase</fullName>
    </submittedName>
</protein>
<dbReference type="InterPro" id="IPR011009">
    <property type="entry name" value="Kinase-like_dom_sf"/>
</dbReference>
<keyword evidence="2" id="KW-0547">Nucleotide-binding</keyword>
<dbReference type="Gene3D" id="1.10.510.10">
    <property type="entry name" value="Transferase(Phosphotransferase) domain 1"/>
    <property type="match status" value="1"/>
</dbReference>
<evidence type="ECO:0000256" key="2">
    <source>
        <dbReference type="ARBA" id="ARBA00022741"/>
    </source>
</evidence>
<dbReference type="Gene3D" id="3.30.200.20">
    <property type="entry name" value="Phosphorylase Kinase, domain 1"/>
    <property type="match status" value="1"/>
</dbReference>
<keyword evidence="8" id="KW-1185">Reference proteome</keyword>
<dbReference type="PROSITE" id="PS50011">
    <property type="entry name" value="PROTEIN_KINASE_DOM"/>
    <property type="match status" value="1"/>
</dbReference>
<accession>A0ABT5E9E7</accession>
<keyword evidence="4" id="KW-0067">ATP-binding</keyword>
<sequence length="501" mass="53981">MPAIWHPPKQARDPDLNFHYVEDDDPRENYSDELVGGRYKLNEPIGPGGTSTVYCAEDTRTGGKVAVKILHSSLHERLLGYFGQEGRVASRHSSPYVIQAFDFGCDEGCAFTVFKFVEGMSLQTLARRGPIPWRRMCRIALHVLSGLHELHGAGIIHNDLHASNVMLRHDIADADFAVVIDFGFATVLPSKKITNAPVPDDTVYGLRRYVAPERCAGCPPDPRSDLYALGVLMWEMLTAQTIPDFMVAEPGQIAVPTLAMIAPGLEIPESVDQIVMRALSDVEHRFSDAKEMALALHDALAELPAMVPVIAHPEPGRMPRVMLMGVMLGAMIGGSAVAALSTSGGVELAQDAGALAAYERPQVPELTVSQRSRNGQPALLSPIKMAPSDGSEPAHAPYKSGGATAARVERSETVRQGTVLAGTSKPVVVKTATERRARRGILACDREGKQVKSQVTIEARSGGTPEVKFNGRAAFGDLGDCVARLAEGLGLRSGETLRFRL</sequence>
<keyword evidence="3 7" id="KW-0418">Kinase</keyword>
<dbReference type="InterPro" id="IPR000719">
    <property type="entry name" value="Prot_kinase_dom"/>
</dbReference>
<evidence type="ECO:0000256" key="1">
    <source>
        <dbReference type="ARBA" id="ARBA00022679"/>
    </source>
</evidence>
<proteinExistence type="predicted"/>
<evidence type="ECO:0000313" key="7">
    <source>
        <dbReference type="EMBL" id="MDC0722483.1"/>
    </source>
</evidence>
<evidence type="ECO:0000256" key="4">
    <source>
        <dbReference type="ARBA" id="ARBA00022840"/>
    </source>
</evidence>
<dbReference type="Proteomes" id="UP001221686">
    <property type="component" value="Unassembled WGS sequence"/>
</dbReference>